<dbReference type="STRING" id="1049789.LEP1GSC050_1046"/>
<dbReference type="Proteomes" id="UP000015454">
    <property type="component" value="Unassembled WGS sequence"/>
</dbReference>
<evidence type="ECO:0000313" key="1">
    <source>
        <dbReference type="EMBL" id="EQA47157.1"/>
    </source>
</evidence>
<sequence>MSLKQPFGKKKLPKLDVFFAPSSLLDSGRVYLRSLSFIFVLNSW</sequence>
<dbReference type="EMBL" id="AHMO02000004">
    <property type="protein sequence ID" value="EQA47157.1"/>
    <property type="molecule type" value="Genomic_DNA"/>
</dbReference>
<comment type="caution">
    <text evidence="1">The sequence shown here is derived from an EMBL/GenBank/DDBJ whole genome shotgun (WGS) entry which is preliminary data.</text>
</comment>
<name>T0FHU6_9LEPT</name>
<proteinExistence type="predicted"/>
<evidence type="ECO:0000313" key="2">
    <source>
        <dbReference type="Proteomes" id="UP000015454"/>
    </source>
</evidence>
<protein>
    <submittedName>
        <fullName evidence="1">Uncharacterized protein</fullName>
    </submittedName>
</protein>
<dbReference type="AlphaFoldDB" id="T0FHU6"/>
<accession>T0FHU6</accession>
<reference evidence="1" key="1">
    <citation type="submission" date="2013-05" db="EMBL/GenBank/DDBJ databases">
        <authorList>
            <person name="Harkins D.M."/>
            <person name="Durkin A.S."/>
            <person name="Brinkac L.M."/>
            <person name="Haft D.H."/>
            <person name="Selengut J.D."/>
            <person name="Sanka R."/>
            <person name="DePew J."/>
            <person name="Purushe J."/>
            <person name="Hartskeerl R.A."/>
            <person name="Ahmed A."/>
            <person name="van der Linden H."/>
            <person name="Goris M.G.A."/>
            <person name="Vinetz J.M."/>
            <person name="Sutton G.G."/>
            <person name="Nierman W.C."/>
            <person name="Fouts D.E."/>
        </authorList>
    </citation>
    <scope>NUCLEOTIDE SEQUENCE [LARGE SCALE GENOMIC DNA]</scope>
    <source>
        <strain evidence="1">5399</strain>
    </source>
</reference>
<keyword evidence="2" id="KW-1185">Reference proteome</keyword>
<organism evidence="1 2">
    <name type="scientific">Leptospira broomii serovar Hurstbridge str. 5399</name>
    <dbReference type="NCBI Taxonomy" id="1049789"/>
    <lineage>
        <taxon>Bacteria</taxon>
        <taxon>Pseudomonadati</taxon>
        <taxon>Spirochaetota</taxon>
        <taxon>Spirochaetia</taxon>
        <taxon>Leptospirales</taxon>
        <taxon>Leptospiraceae</taxon>
        <taxon>Leptospira</taxon>
    </lineage>
</organism>
<gene>
    <name evidence="1" type="ORF">LEP1GSC050_1046</name>
</gene>